<dbReference type="InterPro" id="IPR046980">
    <property type="entry name" value="KefG/KefF"/>
</dbReference>
<evidence type="ECO:0000313" key="4">
    <source>
        <dbReference type="Proteomes" id="UP000666661"/>
    </source>
</evidence>
<dbReference type="RefSeq" id="WP_042074035.1">
    <property type="nucleotide sequence ID" value="NZ_CAWMGK010000002.1"/>
</dbReference>
<proteinExistence type="predicted"/>
<name>A0ABS4BAG4_9GAMM</name>
<evidence type="ECO:0000313" key="3">
    <source>
        <dbReference type="EMBL" id="MBP0604455.1"/>
    </source>
</evidence>
<dbReference type="PANTHER" id="PTHR47307:SF1">
    <property type="entry name" value="GLUTATHIONE-REGULATED POTASSIUM-EFFLUX SYSTEM ANCILLARY PROTEIN KEFG"/>
    <property type="match status" value="1"/>
</dbReference>
<accession>A0ABS4BAG4</accession>
<dbReference type="EMBL" id="JAGIQF010000014">
    <property type="protein sequence ID" value="MBP0604455.1"/>
    <property type="molecule type" value="Genomic_DNA"/>
</dbReference>
<keyword evidence="1" id="KW-0560">Oxidoreductase</keyword>
<dbReference type="Pfam" id="PF02525">
    <property type="entry name" value="Flavodoxin_2"/>
    <property type="match status" value="1"/>
</dbReference>
<dbReference type="PANTHER" id="PTHR47307">
    <property type="entry name" value="GLUTATHIONE-REGULATED POTASSIUM-EFFLUX SYSTEM ANCILLARY PROTEIN KEFG"/>
    <property type="match status" value="1"/>
</dbReference>
<gene>
    <name evidence="3" type="ORF">J8I01_18305</name>
</gene>
<dbReference type="InterPro" id="IPR029039">
    <property type="entry name" value="Flavoprotein-like_sf"/>
</dbReference>
<protein>
    <submittedName>
        <fullName evidence="3">NAD(P)H-dependent oxidoreductase</fullName>
    </submittedName>
</protein>
<sequence length="188" mass="21448">MSKVLVISGHPDLSHSYTNRVILGELEEAVDHVRVRRLDQRYPDGRIDVAAEQQALLDADILVLQFPFYWYSVPALLKKWIDEVMTFNFAYGPEGDKLKGKPLLLSLTVGGPQESYRTLGYNHFAIPELLKPLEQLAYLTGMVFEPPIWSHGMVYIPGIYNTQELVEARARDHAGRLIATLRTLQQER</sequence>
<evidence type="ECO:0000259" key="2">
    <source>
        <dbReference type="Pfam" id="PF02525"/>
    </source>
</evidence>
<dbReference type="SUPFAM" id="SSF52218">
    <property type="entry name" value="Flavoproteins"/>
    <property type="match status" value="1"/>
</dbReference>
<organism evidence="3 4">
    <name type="scientific">Aeromonas sanarellii</name>
    <dbReference type="NCBI Taxonomy" id="633415"/>
    <lineage>
        <taxon>Bacteria</taxon>
        <taxon>Pseudomonadati</taxon>
        <taxon>Pseudomonadota</taxon>
        <taxon>Gammaproteobacteria</taxon>
        <taxon>Aeromonadales</taxon>
        <taxon>Aeromonadaceae</taxon>
        <taxon>Aeromonas</taxon>
    </lineage>
</organism>
<dbReference type="GeneID" id="97855616"/>
<dbReference type="Proteomes" id="UP000666661">
    <property type="component" value="Unassembled WGS sequence"/>
</dbReference>
<keyword evidence="4" id="KW-1185">Reference proteome</keyword>
<feature type="domain" description="Flavodoxin-like fold" evidence="2">
    <location>
        <begin position="2"/>
        <end position="168"/>
    </location>
</feature>
<evidence type="ECO:0000256" key="1">
    <source>
        <dbReference type="ARBA" id="ARBA00023002"/>
    </source>
</evidence>
<dbReference type="Gene3D" id="3.40.50.360">
    <property type="match status" value="1"/>
</dbReference>
<reference evidence="3 4" key="1">
    <citation type="submission" date="2021-03" db="EMBL/GenBank/DDBJ databases">
        <title>Plant growth promoting bacteria isolated from wild legumes nodules and trapping Phaseolus vulgaris L. nodules in the center and southern Mexico.</title>
        <authorList>
            <person name="Estrada P."/>
        </authorList>
    </citation>
    <scope>NUCLEOTIDE SEQUENCE [LARGE SCALE GENOMIC DNA]</scope>
    <source>
        <strain evidence="3 4">MaGu-431</strain>
    </source>
</reference>
<dbReference type="InterPro" id="IPR003680">
    <property type="entry name" value="Flavodoxin_fold"/>
</dbReference>
<comment type="caution">
    <text evidence="3">The sequence shown here is derived from an EMBL/GenBank/DDBJ whole genome shotgun (WGS) entry which is preliminary data.</text>
</comment>